<gene>
    <name evidence="2" type="ORF">BBI01_00355</name>
</gene>
<organism evidence="2 3">
    <name type="scientific">Chryseobacterium artocarpi</name>
    <dbReference type="NCBI Taxonomy" id="1414727"/>
    <lineage>
        <taxon>Bacteria</taxon>
        <taxon>Pseudomonadati</taxon>
        <taxon>Bacteroidota</taxon>
        <taxon>Flavobacteriia</taxon>
        <taxon>Flavobacteriales</taxon>
        <taxon>Weeksellaceae</taxon>
        <taxon>Chryseobacterium group</taxon>
        <taxon>Chryseobacterium</taxon>
    </lineage>
</organism>
<dbReference type="Pfam" id="PF13302">
    <property type="entry name" value="Acetyltransf_3"/>
    <property type="match status" value="1"/>
</dbReference>
<name>A0A1B8ZZC3_9FLAO</name>
<dbReference type="PROSITE" id="PS51186">
    <property type="entry name" value="GNAT"/>
    <property type="match status" value="1"/>
</dbReference>
<dbReference type="AlphaFoldDB" id="A0A1B8ZZC3"/>
<keyword evidence="2" id="KW-0808">Transferase</keyword>
<dbReference type="PANTHER" id="PTHR43792:SF1">
    <property type="entry name" value="N-ACETYLTRANSFERASE DOMAIN-CONTAINING PROTEIN"/>
    <property type="match status" value="1"/>
</dbReference>
<sequence>MYMILETERLILRQINENHTEDILKIRSNEVINRYVKRNSPQTNYDALAFILHIKKKTQDKEIIFWGISYKDHPRLIGTICLWNFSHDRKTAEVGYELLPDYHKKGIMSEAFRNVLTFGFNDLQLQKILAFTNPFNQDSQTLLVKHGFVLDEKMKDKEIPDNIIFSLKNPL</sequence>
<comment type="caution">
    <text evidence="2">The sequence shown here is derived from an EMBL/GenBank/DDBJ whole genome shotgun (WGS) entry which is preliminary data.</text>
</comment>
<accession>A0A1B8ZZC3</accession>
<dbReference type="Proteomes" id="UP000092651">
    <property type="component" value="Unassembled WGS sequence"/>
</dbReference>
<dbReference type="Gene3D" id="3.40.630.30">
    <property type="match status" value="1"/>
</dbReference>
<dbReference type="SUPFAM" id="SSF55729">
    <property type="entry name" value="Acyl-CoA N-acyltransferases (Nat)"/>
    <property type="match status" value="1"/>
</dbReference>
<dbReference type="InterPro" id="IPR051531">
    <property type="entry name" value="N-acetyltransferase"/>
</dbReference>
<reference evidence="2 3" key="1">
    <citation type="submission" date="2016-07" db="EMBL/GenBank/DDBJ databases">
        <authorList>
            <person name="Jeong J.-J."/>
            <person name="Kim D.W."/>
            <person name="Sang M.K."/>
            <person name="Choi I.-G."/>
            <person name="Kim K.D."/>
        </authorList>
    </citation>
    <scope>NUCLEOTIDE SEQUENCE [LARGE SCALE GENOMIC DNA]</scope>
    <source>
        <strain evidence="2 3">UTM-3</strain>
    </source>
</reference>
<protein>
    <submittedName>
        <fullName evidence="2">Alanine acetyltransferase</fullName>
    </submittedName>
</protein>
<keyword evidence="3" id="KW-1185">Reference proteome</keyword>
<dbReference type="PANTHER" id="PTHR43792">
    <property type="entry name" value="GNAT FAMILY, PUTATIVE (AFU_ORTHOLOGUE AFUA_3G00765)-RELATED-RELATED"/>
    <property type="match status" value="1"/>
</dbReference>
<dbReference type="EMBL" id="MAYH01000001">
    <property type="protein sequence ID" value="OCA76951.1"/>
    <property type="molecule type" value="Genomic_DNA"/>
</dbReference>
<evidence type="ECO:0000259" key="1">
    <source>
        <dbReference type="PROSITE" id="PS51186"/>
    </source>
</evidence>
<dbReference type="InterPro" id="IPR000182">
    <property type="entry name" value="GNAT_dom"/>
</dbReference>
<evidence type="ECO:0000313" key="2">
    <source>
        <dbReference type="EMBL" id="OCA76951.1"/>
    </source>
</evidence>
<proteinExistence type="predicted"/>
<dbReference type="InterPro" id="IPR016181">
    <property type="entry name" value="Acyl_CoA_acyltransferase"/>
</dbReference>
<feature type="domain" description="N-acetyltransferase" evidence="1">
    <location>
        <begin position="10"/>
        <end position="170"/>
    </location>
</feature>
<dbReference type="GO" id="GO:0016747">
    <property type="term" value="F:acyltransferase activity, transferring groups other than amino-acyl groups"/>
    <property type="evidence" value="ECO:0007669"/>
    <property type="project" value="InterPro"/>
</dbReference>
<evidence type="ECO:0000313" key="3">
    <source>
        <dbReference type="Proteomes" id="UP000092651"/>
    </source>
</evidence>